<dbReference type="Pfam" id="PF25148">
    <property type="entry name" value="DUF7824"/>
    <property type="match status" value="1"/>
</dbReference>
<protein>
    <recommendedName>
        <fullName evidence="1">DUF7824 domain-containing protein</fullName>
    </recommendedName>
</protein>
<organism evidence="2 3">
    <name type="scientific">Nonomuraea fuscirosea</name>
    <dbReference type="NCBI Taxonomy" id="1291556"/>
    <lineage>
        <taxon>Bacteria</taxon>
        <taxon>Bacillati</taxon>
        <taxon>Actinomycetota</taxon>
        <taxon>Actinomycetes</taxon>
        <taxon>Streptosporangiales</taxon>
        <taxon>Streptosporangiaceae</taxon>
        <taxon>Nonomuraea</taxon>
    </lineage>
</organism>
<evidence type="ECO:0000313" key="2">
    <source>
        <dbReference type="EMBL" id="PRX50717.1"/>
    </source>
</evidence>
<evidence type="ECO:0000259" key="1">
    <source>
        <dbReference type="Pfam" id="PF25148"/>
    </source>
</evidence>
<proteinExistence type="predicted"/>
<feature type="domain" description="DUF7824" evidence="1">
    <location>
        <begin position="425"/>
        <end position="605"/>
    </location>
</feature>
<sequence length="873" mass="94486">MNPIQEVLDHVEAGVVQELMRFLDSLSAPGRRAVARQLPAHLAERLRSGVVERRGVQSLAPGYRLAGAACLSGAEQVAKWLDRRELRWVSEPEADAARISLLLRSRPEEWRADLAVRLVRRLRPPARAQRQRLQPPAGWDLAAALVEETSIEPPDNDAFVAGWVQRLAERRYTSASSALLAEDRLLDYMLPRLFSAAGVAERLSSWNYRWPDGSSLIQDVVALARAGRVSRELLLDGCMGRFLAGGDGSGEFVTLRRALRPEVAEIPVADCVNLLPSASSSVLRLVLEELGRADRAGALDDELFAEAVQALTHRREKKNIAAGVKWMADAPPPRGAVALAALAPVFDVDTPALRERAVRLAVRLAPHAAPPSRELIREAANRLPTQLRERVAAAYGAADPAGTEAEAAPTPMATPLPALPPPITSVDGLADELGRLRWPNDPAQFERILAALVELTHGDRTGVVAALQPWWRETWRHPFDARAAIYGDGAVKEEYRSLLRRCVLAVVSPADGRELSALLNHQGRTTGAPALGNLAKRRFREIISLFERDRTIPVLLATPTEPTGHVAAETLLARLERLGDTEPLEADFLQALLRLPRSLDPALSIRAEKLLSDAGRRTAAWLRDGGLPDPEVTWEFETINLEGGRGTARVGHARLTPPAGVPQQLATLCAVSPDAFSPREMAWWPPILPSHREVVAAHVLEFLPLFADDTNGQVEVVQALVHGDGPVGAATASTIVIGMGNRLPMQWAAAANAFITLAACRELPTADLGRAVADRIITEQVKLSRIAGMLAEIVAAGAHVEVWAVLAEALPRLLPDTGNKARAGLGELLKVARRAATRAGARGDIPGLSQLAAREGKSLLLHEARHLHEVISS</sequence>
<dbReference type="EMBL" id="PVNG01000037">
    <property type="protein sequence ID" value="PRX50717.1"/>
    <property type="molecule type" value="Genomic_DNA"/>
</dbReference>
<keyword evidence="3" id="KW-1185">Reference proteome</keyword>
<reference evidence="2 3" key="1">
    <citation type="submission" date="2018-03" db="EMBL/GenBank/DDBJ databases">
        <title>Genomic Encyclopedia of Type Strains, Phase III (KMG-III): the genomes of soil and plant-associated and newly described type strains.</title>
        <authorList>
            <person name="Whitman W."/>
        </authorList>
    </citation>
    <scope>NUCLEOTIDE SEQUENCE [LARGE SCALE GENOMIC DNA]</scope>
    <source>
        <strain evidence="2 3">CGMCC 4.7104</strain>
    </source>
</reference>
<dbReference type="InterPro" id="IPR056726">
    <property type="entry name" value="DUF7824"/>
</dbReference>
<dbReference type="AlphaFoldDB" id="A0A2T0M1V2"/>
<evidence type="ECO:0000313" key="3">
    <source>
        <dbReference type="Proteomes" id="UP000238312"/>
    </source>
</evidence>
<name>A0A2T0M1V2_9ACTN</name>
<gene>
    <name evidence="2" type="ORF">B0I32_1374</name>
</gene>
<comment type="caution">
    <text evidence="2">The sequence shown here is derived from an EMBL/GenBank/DDBJ whole genome shotgun (WGS) entry which is preliminary data.</text>
</comment>
<dbReference type="Proteomes" id="UP000238312">
    <property type="component" value="Unassembled WGS sequence"/>
</dbReference>
<accession>A0A2T0M1V2</accession>